<proteinExistence type="predicted"/>
<dbReference type="EMBL" id="JBHTBY010000001">
    <property type="protein sequence ID" value="MFC7319291.1"/>
    <property type="molecule type" value="Genomic_DNA"/>
</dbReference>
<dbReference type="CDD" id="cd10941">
    <property type="entry name" value="CE4_PuuE_HpPgdA_like_2"/>
    <property type="match status" value="1"/>
</dbReference>
<dbReference type="Pfam" id="PF11959">
    <property type="entry name" value="DUF3473"/>
    <property type="match status" value="1"/>
</dbReference>
<gene>
    <name evidence="2" type="ORF">ACFQMN_00155</name>
</gene>
<sequence>MKDIMISFDIEDYFHVETFKHIVNKGDWESLEHRVEGSTEKILELMENANAKGTFFVLGWVAEKFPELVKKIHLNGHEIASHGYNHDLVYNISENEFREDLRKSKKLLEDLTGEEIIGYRAPTFSITEDGLDILKEEGFKYDSSINMLNYHDKYSNIDNEENQIIETLANGLIEVKIPVMKSVVSLPWGGGGYFRLIPYPLYRNGVKKILKQHNTFCFYLHPWELDYNQPKFENINRFEKFRHYYGLKQTEKKLKKLVNDFEACTIKTFLNNTNNHLV</sequence>
<evidence type="ECO:0000313" key="2">
    <source>
        <dbReference type="EMBL" id="MFC7319291.1"/>
    </source>
</evidence>
<dbReference type="InterPro" id="IPR014344">
    <property type="entry name" value="XrtA_polysacc_deacetyl"/>
</dbReference>
<dbReference type="Proteomes" id="UP001596494">
    <property type="component" value="Unassembled WGS sequence"/>
</dbReference>
<dbReference type="InterPro" id="IPR011330">
    <property type="entry name" value="Glyco_hydro/deAcase_b/a-brl"/>
</dbReference>
<dbReference type="NCBIfam" id="TIGR03006">
    <property type="entry name" value="pepcterm_polyde"/>
    <property type="match status" value="1"/>
</dbReference>
<keyword evidence="3" id="KW-1185">Reference proteome</keyword>
<dbReference type="InterPro" id="IPR022560">
    <property type="entry name" value="DUF3473"/>
</dbReference>
<dbReference type="InterPro" id="IPR002509">
    <property type="entry name" value="NODB_dom"/>
</dbReference>
<accession>A0ABW2JZW7</accession>
<feature type="domain" description="NodB homology" evidence="1">
    <location>
        <begin position="20"/>
        <end position="219"/>
    </location>
</feature>
<dbReference type="PANTHER" id="PTHR47561:SF1">
    <property type="entry name" value="POLYSACCHARIDE DEACETYLASE FAMILY PROTEIN (AFU_ORTHOLOGUE AFUA_6G05030)"/>
    <property type="match status" value="1"/>
</dbReference>
<dbReference type="InterPro" id="IPR045235">
    <property type="entry name" value="PuuE_HpPgdA-like"/>
</dbReference>
<dbReference type="Pfam" id="PF01522">
    <property type="entry name" value="Polysacc_deac_1"/>
    <property type="match status" value="1"/>
</dbReference>
<name>A0ABW2JZW7_9BACI</name>
<dbReference type="RefSeq" id="WP_289216060.1">
    <property type="nucleotide sequence ID" value="NZ_JAPVRC010000005.1"/>
</dbReference>
<protein>
    <submittedName>
        <fullName evidence="2">XrtA system polysaccharide deacetylase</fullName>
    </submittedName>
</protein>
<reference evidence="3" key="1">
    <citation type="journal article" date="2019" name="Int. J. Syst. Evol. Microbiol.">
        <title>The Global Catalogue of Microorganisms (GCM) 10K type strain sequencing project: providing services to taxonomists for standard genome sequencing and annotation.</title>
        <authorList>
            <consortium name="The Broad Institute Genomics Platform"/>
            <consortium name="The Broad Institute Genome Sequencing Center for Infectious Disease"/>
            <person name="Wu L."/>
            <person name="Ma J."/>
        </authorList>
    </citation>
    <scope>NUCLEOTIDE SEQUENCE [LARGE SCALE GENOMIC DNA]</scope>
    <source>
        <strain evidence="3">CCUG 73951</strain>
    </source>
</reference>
<dbReference type="PROSITE" id="PS51677">
    <property type="entry name" value="NODB"/>
    <property type="match status" value="1"/>
</dbReference>
<dbReference type="Gene3D" id="3.20.20.370">
    <property type="entry name" value="Glycoside hydrolase/deacetylase"/>
    <property type="match status" value="1"/>
</dbReference>
<evidence type="ECO:0000313" key="3">
    <source>
        <dbReference type="Proteomes" id="UP001596494"/>
    </source>
</evidence>
<evidence type="ECO:0000259" key="1">
    <source>
        <dbReference type="PROSITE" id="PS51677"/>
    </source>
</evidence>
<organism evidence="2 3">
    <name type="scientific">Halobacillus campisalis</name>
    <dbReference type="NCBI Taxonomy" id="435909"/>
    <lineage>
        <taxon>Bacteria</taxon>
        <taxon>Bacillati</taxon>
        <taxon>Bacillota</taxon>
        <taxon>Bacilli</taxon>
        <taxon>Bacillales</taxon>
        <taxon>Bacillaceae</taxon>
        <taxon>Halobacillus</taxon>
    </lineage>
</organism>
<dbReference type="PANTHER" id="PTHR47561">
    <property type="entry name" value="POLYSACCHARIDE DEACETYLASE FAMILY PROTEIN (AFU_ORTHOLOGUE AFUA_6G05030)"/>
    <property type="match status" value="1"/>
</dbReference>
<dbReference type="SUPFAM" id="SSF88713">
    <property type="entry name" value="Glycoside hydrolase/deacetylase"/>
    <property type="match status" value="1"/>
</dbReference>
<comment type="caution">
    <text evidence="2">The sequence shown here is derived from an EMBL/GenBank/DDBJ whole genome shotgun (WGS) entry which is preliminary data.</text>
</comment>